<dbReference type="InterPro" id="IPR029021">
    <property type="entry name" value="Prot-tyrosine_phosphatase-like"/>
</dbReference>
<dbReference type="SUPFAM" id="SSF52799">
    <property type="entry name" value="(Phosphotyrosine protein) phosphatases II"/>
    <property type="match status" value="1"/>
</dbReference>
<name>A0A5P1X3C1_9LACO</name>
<accession>A0A5P1X3C1</accession>
<dbReference type="Pfam" id="PF13350">
    <property type="entry name" value="Y_phosphatase3"/>
    <property type="match status" value="1"/>
</dbReference>
<proteinExistence type="inferred from homology"/>
<dbReference type="AlphaFoldDB" id="A0A5P1X3C1"/>
<dbReference type="GO" id="GO:0004721">
    <property type="term" value="F:phosphoprotein phosphatase activity"/>
    <property type="evidence" value="ECO:0007669"/>
    <property type="project" value="InterPro"/>
</dbReference>
<dbReference type="PANTHER" id="PTHR31126">
    <property type="entry name" value="TYROSINE-PROTEIN PHOSPHATASE"/>
    <property type="match status" value="1"/>
</dbReference>
<evidence type="ECO:0000313" key="2">
    <source>
        <dbReference type="EMBL" id="QER66697.1"/>
    </source>
</evidence>
<dbReference type="KEGG" id="lnn:F0161_01660"/>
<comment type="similarity">
    <text evidence="1">Belongs to the protein-tyrosine phosphatase family.</text>
</comment>
<dbReference type="EMBL" id="CP043939">
    <property type="protein sequence ID" value="QER66697.1"/>
    <property type="molecule type" value="Genomic_DNA"/>
</dbReference>
<keyword evidence="3" id="KW-1185">Reference proteome</keyword>
<reference evidence="2 3" key="1">
    <citation type="submission" date="2019-09" db="EMBL/GenBank/DDBJ databases">
        <title>Complete Genome Sequence of Lactobacillus nenjiangensis SH-Y15, isolated from sauerkraut.</title>
        <authorList>
            <person name="Yang H."/>
        </authorList>
    </citation>
    <scope>NUCLEOTIDE SEQUENCE [LARGE SCALE GENOMIC DNA]</scope>
    <source>
        <strain evidence="2 3">SH-Y15</strain>
    </source>
</reference>
<gene>
    <name evidence="2" type="ORF">F0161_01660</name>
</gene>
<sequence length="264" mass="29723">MESNERLLSIKHGNNFRDLGGYQTNDGKTVKWHKLIRSGHLHELDQSDLTTLQKLNVAVDIDFRAPMEAKLQPDKVPSKAAYHRLSVFETDKTDASHSQEEIQREYSNNPGAGFNHMVDVYQEMVTTNQAKSAYQKFFRLLIEATPEQSVLYHCTAGKDRTGLGSVFLLSALDVDVKTIENDYLLTNAVTANYVNNRIKDILDAGLPTAFADNTRALATVSPAYLKKSMETINATFGNMPNYLKEHLELSKSDIQILKHNFLDS</sequence>
<evidence type="ECO:0000313" key="3">
    <source>
        <dbReference type="Proteomes" id="UP000325295"/>
    </source>
</evidence>
<dbReference type="RefSeq" id="WP_150203383.1">
    <property type="nucleotide sequence ID" value="NZ_CAUQTN010000069.1"/>
</dbReference>
<dbReference type="OrthoDB" id="1188001at2"/>
<dbReference type="InterPro" id="IPR026893">
    <property type="entry name" value="Tyr/Ser_Pase_IphP-type"/>
</dbReference>
<dbReference type="Proteomes" id="UP000325295">
    <property type="component" value="Chromosome"/>
</dbReference>
<protein>
    <submittedName>
        <fullName evidence="2">Tyrosine-protein phosphatase</fullName>
    </submittedName>
</protein>
<evidence type="ECO:0000256" key="1">
    <source>
        <dbReference type="ARBA" id="ARBA00009580"/>
    </source>
</evidence>
<dbReference type="Gene3D" id="3.90.190.10">
    <property type="entry name" value="Protein tyrosine phosphatase superfamily"/>
    <property type="match status" value="1"/>
</dbReference>
<dbReference type="PANTHER" id="PTHR31126:SF1">
    <property type="entry name" value="TYROSINE SPECIFIC PROTEIN PHOSPHATASES DOMAIN-CONTAINING PROTEIN"/>
    <property type="match status" value="1"/>
</dbReference>
<organism evidence="2 3">
    <name type="scientific">Paucilactobacillus nenjiangensis</name>
    <dbReference type="NCBI Taxonomy" id="1296540"/>
    <lineage>
        <taxon>Bacteria</taxon>
        <taxon>Bacillati</taxon>
        <taxon>Bacillota</taxon>
        <taxon>Bacilli</taxon>
        <taxon>Lactobacillales</taxon>
        <taxon>Lactobacillaceae</taxon>
        <taxon>Paucilactobacillus</taxon>
    </lineage>
</organism>